<dbReference type="EC" id="1.14.20.7" evidence="3"/>
<evidence type="ECO:0000313" key="13">
    <source>
        <dbReference type="EMBL" id="PZW44764.1"/>
    </source>
</evidence>
<dbReference type="InterPro" id="IPR044861">
    <property type="entry name" value="IPNS-like_FE2OG_OXY"/>
</dbReference>
<gene>
    <name evidence="13" type="ORF">C8P66_11453</name>
</gene>
<evidence type="ECO:0000259" key="12">
    <source>
        <dbReference type="PROSITE" id="PS51471"/>
    </source>
</evidence>
<evidence type="ECO:0000256" key="9">
    <source>
        <dbReference type="ARBA" id="ARBA00047725"/>
    </source>
</evidence>
<evidence type="ECO:0000256" key="3">
    <source>
        <dbReference type="ARBA" id="ARBA00012293"/>
    </source>
</evidence>
<evidence type="ECO:0000256" key="6">
    <source>
        <dbReference type="ARBA" id="ARBA00022666"/>
    </source>
</evidence>
<dbReference type="Pfam" id="PF14226">
    <property type="entry name" value="DIOX_N"/>
    <property type="match status" value="1"/>
</dbReference>
<sequence>MTEPNATTPEIPVIDLGAFLAGEPGAAEATAAKLRETCETVGFMYISNHGVPQELIDRTFATAAAFHAQPIEKKMELMVDKAMQGYLPIRGSTSRASAIVTNPEPNENEAFFIKREGKDAEESNRWPDLPGFRESALAYYAALETLAQKMLPLYALALDLPADYFAEKCDAPFSTLRLSHYPPVKAYAENQFGIAPHTDSTFLTLLAQNKVQGLQIRRQDGVWIDAPVIEGTFIVNTGDILNRWTNGRFLSTPHRAFNVSDQPRYAIPYFFHPNANTLVECLPSCAIEGEAPRFPAQTTAEYMAWFRGRNYDHLRKAEPAIAAE</sequence>
<dbReference type="PANTHER" id="PTHR47990">
    <property type="entry name" value="2-OXOGLUTARATE (2OG) AND FE(II)-DEPENDENT OXYGENASE SUPERFAMILY PROTEIN-RELATED"/>
    <property type="match status" value="1"/>
</dbReference>
<evidence type="ECO:0000256" key="8">
    <source>
        <dbReference type="ARBA" id="ARBA00031282"/>
    </source>
</evidence>
<dbReference type="Pfam" id="PF03171">
    <property type="entry name" value="2OG-FeII_Oxy"/>
    <property type="match status" value="1"/>
</dbReference>
<evidence type="ECO:0000256" key="11">
    <source>
        <dbReference type="RuleBase" id="RU003682"/>
    </source>
</evidence>
<dbReference type="PRINTS" id="PR00682">
    <property type="entry name" value="IPNSYNTHASE"/>
</dbReference>
<dbReference type="InterPro" id="IPR027443">
    <property type="entry name" value="IPNS-like_sf"/>
</dbReference>
<dbReference type="InterPro" id="IPR026992">
    <property type="entry name" value="DIOX_N"/>
</dbReference>
<evidence type="ECO:0000256" key="7">
    <source>
        <dbReference type="ARBA" id="ARBA00031011"/>
    </source>
</evidence>
<dbReference type="Gene3D" id="2.60.120.330">
    <property type="entry name" value="B-lactam Antibiotic, Isopenicillin N Synthase, Chain"/>
    <property type="match status" value="1"/>
</dbReference>
<dbReference type="OrthoDB" id="21825at2"/>
<evidence type="ECO:0000256" key="4">
    <source>
        <dbReference type="ARBA" id="ARBA00012531"/>
    </source>
</evidence>
<keyword evidence="13" id="KW-0223">Dioxygenase</keyword>
<keyword evidence="11" id="KW-0408">Iron</keyword>
<comment type="pathway">
    <text evidence="2">Alkene biosynthesis; ethylene biosynthesis via 2-oxoglutarate.</text>
</comment>
<dbReference type="GO" id="GO:0009693">
    <property type="term" value="P:ethylene biosynthetic process"/>
    <property type="evidence" value="ECO:0007669"/>
    <property type="project" value="UniProtKB-KW"/>
</dbReference>
<dbReference type="SUPFAM" id="SSF51197">
    <property type="entry name" value="Clavaminate synthase-like"/>
    <property type="match status" value="1"/>
</dbReference>
<proteinExistence type="inferred from homology"/>
<comment type="catalytic activity">
    <reaction evidence="10">
        <text>L-arginine + 2-oxoglutarate + O2 = guanidine + L-glutamate 5-semialdehyde + succinate + CO2</text>
        <dbReference type="Rhea" id="RHEA:31535"/>
        <dbReference type="ChEBI" id="CHEBI:15379"/>
        <dbReference type="ChEBI" id="CHEBI:16526"/>
        <dbReference type="ChEBI" id="CHEBI:16810"/>
        <dbReference type="ChEBI" id="CHEBI:30031"/>
        <dbReference type="ChEBI" id="CHEBI:30087"/>
        <dbReference type="ChEBI" id="CHEBI:32682"/>
        <dbReference type="ChEBI" id="CHEBI:58066"/>
        <dbReference type="EC" id="1.14.20.7"/>
    </reaction>
</comment>
<keyword evidence="11" id="KW-0560">Oxidoreductase</keyword>
<dbReference type="Proteomes" id="UP000249688">
    <property type="component" value="Unassembled WGS sequence"/>
</dbReference>
<feature type="domain" description="Fe2OG dioxygenase" evidence="12">
    <location>
        <begin position="172"/>
        <end position="273"/>
    </location>
</feature>
<evidence type="ECO:0000256" key="2">
    <source>
        <dbReference type="ARBA" id="ARBA00004767"/>
    </source>
</evidence>
<evidence type="ECO:0000256" key="5">
    <source>
        <dbReference type="ARBA" id="ARBA00019045"/>
    </source>
</evidence>
<keyword evidence="6" id="KW-0266">Ethylene biosynthesis</keyword>
<dbReference type="InterPro" id="IPR050231">
    <property type="entry name" value="Iron_ascorbate_oxido_reductase"/>
</dbReference>
<comment type="similarity">
    <text evidence="11">Belongs to the iron/ascorbate-dependent oxidoreductase family.</text>
</comment>
<keyword evidence="11" id="KW-0479">Metal-binding</keyword>
<dbReference type="RefSeq" id="WP_111398745.1">
    <property type="nucleotide sequence ID" value="NZ_QKYU01000014.1"/>
</dbReference>
<dbReference type="GO" id="GO:0046872">
    <property type="term" value="F:metal ion binding"/>
    <property type="evidence" value="ECO:0007669"/>
    <property type="project" value="UniProtKB-KW"/>
</dbReference>
<dbReference type="GO" id="GO:0051213">
    <property type="term" value="F:dioxygenase activity"/>
    <property type="evidence" value="ECO:0007669"/>
    <property type="project" value="UniProtKB-KW"/>
</dbReference>
<organism evidence="13 14">
    <name type="scientific">Humitalea rosea</name>
    <dbReference type="NCBI Taxonomy" id="990373"/>
    <lineage>
        <taxon>Bacteria</taxon>
        <taxon>Pseudomonadati</taxon>
        <taxon>Pseudomonadota</taxon>
        <taxon>Alphaproteobacteria</taxon>
        <taxon>Acetobacterales</taxon>
        <taxon>Roseomonadaceae</taxon>
        <taxon>Humitalea</taxon>
    </lineage>
</organism>
<dbReference type="GO" id="GO:0102276">
    <property type="term" value="F:2-oxoglutarate oxygenase/decarboxylase (ethylene-forming) activity"/>
    <property type="evidence" value="ECO:0007669"/>
    <property type="project" value="UniProtKB-EC"/>
</dbReference>
<dbReference type="InterPro" id="IPR005123">
    <property type="entry name" value="Oxoglu/Fe-dep_dioxygenase_dom"/>
</dbReference>
<dbReference type="EMBL" id="QKYU01000014">
    <property type="protein sequence ID" value="PZW44764.1"/>
    <property type="molecule type" value="Genomic_DNA"/>
</dbReference>
<keyword evidence="14" id="KW-1185">Reference proteome</keyword>
<dbReference type="AlphaFoldDB" id="A0A2W7IDF6"/>
<comment type="cofactor">
    <cofactor evidence="1">
        <name>Fe(2+)</name>
        <dbReference type="ChEBI" id="CHEBI:29033"/>
    </cofactor>
</comment>
<evidence type="ECO:0000313" key="14">
    <source>
        <dbReference type="Proteomes" id="UP000249688"/>
    </source>
</evidence>
<evidence type="ECO:0000256" key="10">
    <source>
        <dbReference type="ARBA" id="ARBA00049359"/>
    </source>
</evidence>
<comment type="catalytic activity">
    <reaction evidence="9">
        <text>2-oxoglutarate + O2 + 2 H(+) = ethene + 3 CO2 + H2O</text>
        <dbReference type="Rhea" id="RHEA:31523"/>
        <dbReference type="ChEBI" id="CHEBI:15377"/>
        <dbReference type="ChEBI" id="CHEBI:15378"/>
        <dbReference type="ChEBI" id="CHEBI:15379"/>
        <dbReference type="ChEBI" id="CHEBI:16526"/>
        <dbReference type="ChEBI" id="CHEBI:16810"/>
        <dbReference type="ChEBI" id="CHEBI:18153"/>
        <dbReference type="EC" id="1.13.12.19"/>
    </reaction>
</comment>
<name>A0A2W7IDF6_9PROT</name>
<reference evidence="13 14" key="1">
    <citation type="submission" date="2018-06" db="EMBL/GenBank/DDBJ databases">
        <title>Genomic Encyclopedia of Archaeal and Bacterial Type Strains, Phase II (KMG-II): from individual species to whole genera.</title>
        <authorList>
            <person name="Goeker M."/>
        </authorList>
    </citation>
    <scope>NUCLEOTIDE SEQUENCE [LARGE SCALE GENOMIC DNA]</scope>
    <source>
        <strain evidence="13 14">DSM 24525</strain>
    </source>
</reference>
<evidence type="ECO:0000256" key="1">
    <source>
        <dbReference type="ARBA" id="ARBA00001954"/>
    </source>
</evidence>
<comment type="caution">
    <text evidence="13">The sequence shown here is derived from an EMBL/GenBank/DDBJ whole genome shotgun (WGS) entry which is preliminary data.</text>
</comment>
<dbReference type="EC" id="1.13.12.19" evidence="4"/>
<accession>A0A2W7IDF6</accession>
<dbReference type="PROSITE" id="PS51471">
    <property type="entry name" value="FE2OG_OXY"/>
    <property type="match status" value="1"/>
</dbReference>
<protein>
    <recommendedName>
        <fullName evidence="5">2-oxoglutarate-dependent ethylene/succinate-forming enzyme</fullName>
        <ecNumber evidence="4">1.13.12.19</ecNumber>
        <ecNumber evidence="3">1.14.20.7</ecNumber>
    </recommendedName>
    <alternativeName>
        <fullName evidence="7">2-oxoglutarate dioxygenase (ethylene-forming)</fullName>
    </alternativeName>
    <alternativeName>
        <fullName evidence="8">2-oxoglutarate/L-arginine monooxygenase/decarboxylase (succinate-forming)</fullName>
    </alternativeName>
</protein>